<protein>
    <submittedName>
        <fullName evidence="2">Uncharacterized protein</fullName>
    </submittedName>
</protein>
<evidence type="ECO:0000313" key="2">
    <source>
        <dbReference type="EMBL" id="RNA33617.1"/>
    </source>
</evidence>
<keyword evidence="1" id="KW-0812">Transmembrane</keyword>
<keyword evidence="1" id="KW-1133">Transmembrane helix</keyword>
<keyword evidence="3" id="KW-1185">Reference proteome</keyword>
<sequence>MRLSILAPVASAILAMVASSMLLGSAEIVVLIRSSGGRFSGKYMARERISKDRGILQVQPLIKLIAQASFGQADSSHASVSTTLLQFFNGQVVDALFENHLIVCFQISYLESQLKAAISCCRLRFSSVSSFSNSDENRSIWSLLGCSPLERIFFMNSANSILSVFSFESPRNAVSSTVSCKNLAISNFALSLFLNFSCSTLFSLNVLGSMLGNSFKKMGKANSMKGTIIKMENGTSRNKSAEVRVN</sequence>
<comment type="caution">
    <text evidence="2">The sequence shown here is derived from an EMBL/GenBank/DDBJ whole genome shotgun (WGS) entry which is preliminary data.</text>
</comment>
<dbReference type="Proteomes" id="UP000276133">
    <property type="component" value="Unassembled WGS sequence"/>
</dbReference>
<gene>
    <name evidence="2" type="ORF">BpHYR1_000132</name>
</gene>
<dbReference type="AlphaFoldDB" id="A0A3M7SD90"/>
<evidence type="ECO:0000313" key="3">
    <source>
        <dbReference type="Proteomes" id="UP000276133"/>
    </source>
</evidence>
<feature type="transmembrane region" description="Helical" evidence="1">
    <location>
        <begin position="188"/>
        <end position="208"/>
    </location>
</feature>
<organism evidence="2 3">
    <name type="scientific">Brachionus plicatilis</name>
    <name type="common">Marine rotifer</name>
    <name type="synonym">Brachionus muelleri</name>
    <dbReference type="NCBI Taxonomy" id="10195"/>
    <lineage>
        <taxon>Eukaryota</taxon>
        <taxon>Metazoa</taxon>
        <taxon>Spiralia</taxon>
        <taxon>Gnathifera</taxon>
        <taxon>Rotifera</taxon>
        <taxon>Eurotatoria</taxon>
        <taxon>Monogononta</taxon>
        <taxon>Pseudotrocha</taxon>
        <taxon>Ploima</taxon>
        <taxon>Brachionidae</taxon>
        <taxon>Brachionus</taxon>
    </lineage>
</organism>
<accession>A0A3M7SD90</accession>
<dbReference type="EMBL" id="REGN01001609">
    <property type="protein sequence ID" value="RNA33617.1"/>
    <property type="molecule type" value="Genomic_DNA"/>
</dbReference>
<evidence type="ECO:0000256" key="1">
    <source>
        <dbReference type="SAM" id="Phobius"/>
    </source>
</evidence>
<keyword evidence="1" id="KW-0472">Membrane</keyword>
<name>A0A3M7SD90_BRAPC</name>
<reference evidence="2 3" key="1">
    <citation type="journal article" date="2018" name="Sci. Rep.">
        <title>Genomic signatures of local adaptation to the degree of environmental predictability in rotifers.</title>
        <authorList>
            <person name="Franch-Gras L."/>
            <person name="Hahn C."/>
            <person name="Garcia-Roger E.M."/>
            <person name="Carmona M.J."/>
            <person name="Serra M."/>
            <person name="Gomez A."/>
        </authorList>
    </citation>
    <scope>NUCLEOTIDE SEQUENCE [LARGE SCALE GENOMIC DNA]</scope>
    <source>
        <strain evidence="2">HYR1</strain>
    </source>
</reference>
<proteinExistence type="predicted"/>